<dbReference type="SUPFAM" id="SSF53098">
    <property type="entry name" value="Ribonuclease H-like"/>
    <property type="match status" value="1"/>
</dbReference>
<dbReference type="Proteomes" id="UP001151760">
    <property type="component" value="Unassembled WGS sequence"/>
</dbReference>
<keyword evidence="2" id="KW-1185">Reference proteome</keyword>
<accession>A0ABQ4XUR8</accession>
<protein>
    <submittedName>
        <fullName evidence="1">Reverse transcriptase domain-containing protein</fullName>
    </submittedName>
</protein>
<reference evidence="1" key="2">
    <citation type="submission" date="2022-01" db="EMBL/GenBank/DDBJ databases">
        <authorList>
            <person name="Yamashiro T."/>
            <person name="Shiraishi A."/>
            <person name="Satake H."/>
            <person name="Nakayama K."/>
        </authorList>
    </citation>
    <scope>NUCLEOTIDE SEQUENCE</scope>
</reference>
<dbReference type="PANTHER" id="PTHR48475">
    <property type="entry name" value="RIBONUCLEASE H"/>
    <property type="match status" value="1"/>
</dbReference>
<dbReference type="InterPro" id="IPR036397">
    <property type="entry name" value="RNaseH_sf"/>
</dbReference>
<reference evidence="1" key="1">
    <citation type="journal article" date="2022" name="Int. J. Mol. Sci.">
        <title>Draft Genome of Tanacetum Coccineum: Genomic Comparison of Closely Related Tanacetum-Family Plants.</title>
        <authorList>
            <person name="Yamashiro T."/>
            <person name="Shiraishi A."/>
            <person name="Nakayama K."/>
            <person name="Satake H."/>
        </authorList>
    </citation>
    <scope>NUCLEOTIDE SEQUENCE</scope>
</reference>
<comment type="caution">
    <text evidence="1">The sequence shown here is derived from an EMBL/GenBank/DDBJ whole genome shotgun (WGS) entry which is preliminary data.</text>
</comment>
<keyword evidence="1" id="KW-0548">Nucleotidyltransferase</keyword>
<dbReference type="EMBL" id="BQNB010009805">
    <property type="protein sequence ID" value="GJS68633.1"/>
    <property type="molecule type" value="Genomic_DNA"/>
</dbReference>
<sequence length="287" mass="32018">MKIEEKLSEPWILFTDGSSCADGSSVGLILTSPEGMEFTYALRFEFEATNNKAEYEALIAGLRIAEQMGIKSLQANIPRSKNKKADALSKITSTSFAHLSKQVLVEELKEKSINRAEILVIVEEEGETWMTPIHDYITRGILPAEVDMARAVKRKSQRMYAGSRSVVSKALQIGYYWPTMHKDARALIGTRAKVIENQVMAASTIPVSAEENLGDPIDIRVDVIHPEPVTAVAFPEELMALRFRADIAETENASLRTRIKTTEAIEKITHNRERQARVKIEQPFGSG</sequence>
<evidence type="ECO:0000313" key="1">
    <source>
        <dbReference type="EMBL" id="GJS68633.1"/>
    </source>
</evidence>
<dbReference type="InterPro" id="IPR012337">
    <property type="entry name" value="RNaseH-like_sf"/>
</dbReference>
<dbReference type="Gene3D" id="3.30.420.10">
    <property type="entry name" value="Ribonuclease H-like superfamily/Ribonuclease H"/>
    <property type="match status" value="1"/>
</dbReference>
<gene>
    <name evidence="1" type="ORF">Tco_0683198</name>
</gene>
<keyword evidence="1" id="KW-0695">RNA-directed DNA polymerase</keyword>
<evidence type="ECO:0000313" key="2">
    <source>
        <dbReference type="Proteomes" id="UP001151760"/>
    </source>
</evidence>
<dbReference type="PANTHER" id="PTHR48475:SF2">
    <property type="entry name" value="RIBONUCLEASE H"/>
    <property type="match status" value="1"/>
</dbReference>
<dbReference type="GO" id="GO:0003964">
    <property type="term" value="F:RNA-directed DNA polymerase activity"/>
    <property type="evidence" value="ECO:0007669"/>
    <property type="project" value="UniProtKB-KW"/>
</dbReference>
<organism evidence="1 2">
    <name type="scientific">Tanacetum coccineum</name>
    <dbReference type="NCBI Taxonomy" id="301880"/>
    <lineage>
        <taxon>Eukaryota</taxon>
        <taxon>Viridiplantae</taxon>
        <taxon>Streptophyta</taxon>
        <taxon>Embryophyta</taxon>
        <taxon>Tracheophyta</taxon>
        <taxon>Spermatophyta</taxon>
        <taxon>Magnoliopsida</taxon>
        <taxon>eudicotyledons</taxon>
        <taxon>Gunneridae</taxon>
        <taxon>Pentapetalae</taxon>
        <taxon>asterids</taxon>
        <taxon>campanulids</taxon>
        <taxon>Asterales</taxon>
        <taxon>Asteraceae</taxon>
        <taxon>Asteroideae</taxon>
        <taxon>Anthemideae</taxon>
        <taxon>Anthemidinae</taxon>
        <taxon>Tanacetum</taxon>
    </lineage>
</organism>
<proteinExistence type="predicted"/>
<name>A0ABQ4XUR8_9ASTR</name>
<keyword evidence="1" id="KW-0808">Transferase</keyword>